<keyword evidence="2" id="KW-1185">Reference proteome</keyword>
<dbReference type="Proteomes" id="UP000487350">
    <property type="component" value="Unassembled WGS sequence"/>
</dbReference>
<organism evidence="1 2">
    <name type="scientific">Caenimonas koreensis DSM 17982</name>
    <dbReference type="NCBI Taxonomy" id="1121255"/>
    <lineage>
        <taxon>Bacteria</taxon>
        <taxon>Pseudomonadati</taxon>
        <taxon>Pseudomonadota</taxon>
        <taxon>Betaproteobacteria</taxon>
        <taxon>Burkholderiales</taxon>
        <taxon>Comamonadaceae</taxon>
        <taxon>Caenimonas</taxon>
    </lineage>
</organism>
<comment type="caution">
    <text evidence="1">The sequence shown here is derived from an EMBL/GenBank/DDBJ whole genome shotgun (WGS) entry which is preliminary data.</text>
</comment>
<reference evidence="1 2" key="1">
    <citation type="submission" date="2019-11" db="EMBL/GenBank/DDBJ databases">
        <title>Caenimonas koreensis gen. nov., sp. nov., isolated from activated sludge.</title>
        <authorList>
            <person name="Seung H.R."/>
        </authorList>
    </citation>
    <scope>NUCLEOTIDE SEQUENCE [LARGE SCALE GENOMIC DNA]</scope>
    <source>
        <strain evidence="1 2">EMB320</strain>
    </source>
</reference>
<proteinExistence type="predicted"/>
<dbReference type="EMBL" id="WJBU01000006">
    <property type="protein sequence ID" value="MRD46980.1"/>
    <property type="molecule type" value="Genomic_DNA"/>
</dbReference>
<dbReference type="AlphaFoldDB" id="A0A844ARI0"/>
<sequence length="124" mass="14460">MRKPYGIARKRNWKRELKMCQEKMESKTVQIEDLRLACDRIFSFILNDLGIASVELDKNLYWTLPEEVRFDMAHTPTPDHVGSLIDDYEFVRSAVADSDQALPLMFQHLAPLLEALSTKIQSYR</sequence>
<name>A0A844ARI0_9BURK</name>
<gene>
    <name evidence="1" type="ORF">GHT07_06805</name>
</gene>
<dbReference type="RefSeq" id="WP_153584327.1">
    <property type="nucleotide sequence ID" value="NZ_WJBU01000006.1"/>
</dbReference>
<dbReference type="OrthoDB" id="6630352at2"/>
<evidence type="ECO:0000313" key="1">
    <source>
        <dbReference type="EMBL" id="MRD46980.1"/>
    </source>
</evidence>
<accession>A0A844ARI0</accession>
<evidence type="ECO:0000313" key="2">
    <source>
        <dbReference type="Proteomes" id="UP000487350"/>
    </source>
</evidence>
<protein>
    <submittedName>
        <fullName evidence="1">Uncharacterized protein</fullName>
    </submittedName>
</protein>